<reference evidence="11 12" key="1">
    <citation type="submission" date="2017-03" db="EMBL/GenBank/DDBJ databases">
        <title>Genomes of endolithic fungi from Antarctica.</title>
        <authorList>
            <person name="Coleine C."/>
            <person name="Masonjones S."/>
            <person name="Stajich J.E."/>
        </authorList>
    </citation>
    <scope>NUCLEOTIDE SEQUENCE [LARGE SCALE GENOMIC DNA]</scope>
    <source>
        <strain evidence="11 12">CCFEE 6314</strain>
    </source>
</reference>
<dbReference type="InterPro" id="IPR046936">
    <property type="entry name" value="BIM1-like"/>
</dbReference>
<keyword evidence="6" id="KW-0325">Glycoprotein</keyword>
<keyword evidence="7" id="KW-0449">Lipoprotein</keyword>
<evidence type="ECO:0000256" key="3">
    <source>
        <dbReference type="ARBA" id="ARBA00022622"/>
    </source>
</evidence>
<proteinExistence type="predicted"/>
<comment type="subcellular location">
    <subcellularLocation>
        <location evidence="1">Cell membrane</location>
        <topology evidence="1">Lipid-anchor</topology>
        <topology evidence="1">GPI-anchor</topology>
    </subcellularLocation>
</comment>
<dbReference type="Pfam" id="PF20238">
    <property type="entry name" value="BIM1-like_dom"/>
    <property type="match status" value="1"/>
</dbReference>
<keyword evidence="5" id="KW-0472">Membrane</keyword>
<evidence type="ECO:0000256" key="8">
    <source>
        <dbReference type="SAM" id="MobiDB-lite"/>
    </source>
</evidence>
<feature type="region of interest" description="Disordered" evidence="8">
    <location>
        <begin position="165"/>
        <end position="204"/>
    </location>
</feature>
<dbReference type="OrthoDB" id="2146436at2759"/>
<dbReference type="GO" id="GO:0098552">
    <property type="term" value="C:side of membrane"/>
    <property type="evidence" value="ECO:0007669"/>
    <property type="project" value="UniProtKB-KW"/>
</dbReference>
<comment type="caution">
    <text evidence="11">The sequence shown here is derived from an EMBL/GenBank/DDBJ whole genome shotgun (WGS) entry which is preliminary data.</text>
</comment>
<keyword evidence="3" id="KW-0336">GPI-anchor</keyword>
<evidence type="ECO:0000256" key="9">
    <source>
        <dbReference type="SAM" id="SignalP"/>
    </source>
</evidence>
<gene>
    <name evidence="11" type="ORF">B0A52_06807</name>
</gene>
<name>A0A438N063_EXOME</name>
<evidence type="ECO:0000313" key="11">
    <source>
        <dbReference type="EMBL" id="RVX69094.1"/>
    </source>
</evidence>
<evidence type="ECO:0000256" key="6">
    <source>
        <dbReference type="ARBA" id="ARBA00023180"/>
    </source>
</evidence>
<dbReference type="PANTHER" id="PTHR34992">
    <property type="entry name" value="HYPHAL ANASTAMOSIS-7 PROTEIN"/>
    <property type="match status" value="1"/>
</dbReference>
<organism evidence="11 12">
    <name type="scientific">Exophiala mesophila</name>
    <name type="common">Black yeast-like fungus</name>
    <dbReference type="NCBI Taxonomy" id="212818"/>
    <lineage>
        <taxon>Eukaryota</taxon>
        <taxon>Fungi</taxon>
        <taxon>Dikarya</taxon>
        <taxon>Ascomycota</taxon>
        <taxon>Pezizomycotina</taxon>
        <taxon>Eurotiomycetes</taxon>
        <taxon>Chaetothyriomycetidae</taxon>
        <taxon>Chaetothyriales</taxon>
        <taxon>Herpotrichiellaceae</taxon>
        <taxon>Exophiala</taxon>
    </lineage>
</organism>
<evidence type="ECO:0000259" key="10">
    <source>
        <dbReference type="Pfam" id="PF20238"/>
    </source>
</evidence>
<dbReference type="EMBL" id="NAJM01000032">
    <property type="protein sequence ID" value="RVX69094.1"/>
    <property type="molecule type" value="Genomic_DNA"/>
</dbReference>
<evidence type="ECO:0000256" key="5">
    <source>
        <dbReference type="ARBA" id="ARBA00023136"/>
    </source>
</evidence>
<evidence type="ECO:0000313" key="12">
    <source>
        <dbReference type="Proteomes" id="UP000288859"/>
    </source>
</evidence>
<feature type="compositionally biased region" description="Low complexity" evidence="8">
    <location>
        <begin position="174"/>
        <end position="204"/>
    </location>
</feature>
<protein>
    <recommendedName>
        <fullName evidence="10">Copper acquisition factor BIM1-like domain-containing protein</fullName>
    </recommendedName>
</protein>
<keyword evidence="4 9" id="KW-0732">Signal</keyword>
<evidence type="ECO:0000256" key="2">
    <source>
        <dbReference type="ARBA" id="ARBA00022475"/>
    </source>
</evidence>
<feature type="signal peptide" evidence="9">
    <location>
        <begin position="1"/>
        <end position="18"/>
    </location>
</feature>
<accession>A0A438N063</accession>
<sequence length="234" mass="23948">MISHLILGLLSLPLIVSAHFHMLYPSPRSDEDDSEATFPCGGFALSKNRTQLSTVAFPLALEMGHDRSVIQVLLAVGNDPGDNFNIVLEPTFQQQGEGPFCLPTVRLPASLNLTAGTNGTIQVVTDGEGGGGLYVCADVTFDSVPSTTMLPSVCSNGTGVTAFPLDNPINANESTADGQSQDSSSASSSSSASHTASSTTTQTGAMASSTNHAAMKSVGWGLLGAAILGGVAFI</sequence>
<keyword evidence="2" id="KW-1003">Cell membrane</keyword>
<dbReference type="GO" id="GO:0005886">
    <property type="term" value="C:plasma membrane"/>
    <property type="evidence" value="ECO:0007669"/>
    <property type="project" value="UniProtKB-SubCell"/>
</dbReference>
<dbReference type="PANTHER" id="PTHR34992:SF1">
    <property type="entry name" value="COPPER ACQUISITION FACTOR BIM1-LIKE DOMAIN-CONTAINING PROTEIN"/>
    <property type="match status" value="1"/>
</dbReference>
<evidence type="ECO:0000256" key="1">
    <source>
        <dbReference type="ARBA" id="ARBA00004609"/>
    </source>
</evidence>
<dbReference type="AlphaFoldDB" id="A0A438N063"/>
<feature type="chain" id="PRO_5019535256" description="Copper acquisition factor BIM1-like domain-containing protein" evidence="9">
    <location>
        <begin position="19"/>
        <end position="234"/>
    </location>
</feature>
<evidence type="ECO:0000256" key="7">
    <source>
        <dbReference type="ARBA" id="ARBA00023288"/>
    </source>
</evidence>
<evidence type="ECO:0000256" key="4">
    <source>
        <dbReference type="ARBA" id="ARBA00022729"/>
    </source>
</evidence>
<dbReference type="Proteomes" id="UP000288859">
    <property type="component" value="Unassembled WGS sequence"/>
</dbReference>
<feature type="domain" description="Copper acquisition factor BIM1-like" evidence="10">
    <location>
        <begin position="17"/>
        <end position="159"/>
    </location>
</feature>
<dbReference type="VEuPathDB" id="FungiDB:PV10_05323"/>
<dbReference type="CDD" id="cd21176">
    <property type="entry name" value="LPMO_auxiliary-like"/>
    <property type="match status" value="1"/>
</dbReference>
<dbReference type="InterPro" id="IPR046530">
    <property type="entry name" value="BIM1-like_dom"/>
</dbReference>